<dbReference type="SUPFAM" id="SSF57016">
    <property type="entry name" value="Plant lectins/antimicrobial peptides"/>
    <property type="match status" value="1"/>
</dbReference>
<dbReference type="Pfam" id="PF00187">
    <property type="entry name" value="Chitin_bind_1"/>
    <property type="match status" value="1"/>
</dbReference>
<dbReference type="Gene3D" id="3.30.60.10">
    <property type="entry name" value="Endochitinase-like"/>
    <property type="match status" value="1"/>
</dbReference>
<evidence type="ECO:0000259" key="4">
    <source>
        <dbReference type="PROSITE" id="PS50941"/>
    </source>
</evidence>
<dbReference type="EMBL" id="MCFH01000043">
    <property type="protein sequence ID" value="ORX44875.1"/>
    <property type="molecule type" value="Genomic_DNA"/>
</dbReference>
<gene>
    <name evidence="5" type="ORF">BCR36DRAFT_300685</name>
</gene>
<dbReference type="GO" id="GO:0008061">
    <property type="term" value="F:chitin binding"/>
    <property type="evidence" value="ECO:0007669"/>
    <property type="project" value="UniProtKB-UniRule"/>
</dbReference>
<feature type="non-terminal residue" evidence="5">
    <location>
        <position position="57"/>
    </location>
</feature>
<proteinExistence type="predicted"/>
<keyword evidence="6" id="KW-1185">Reference proteome</keyword>
<sequence length="57" mass="6251">MKLFKFSVLIPFIYKVFGLEAGKCGNGVSCPLGYCCSQHGYCGTTNEYCGVGCQHKY</sequence>
<reference evidence="5 6" key="1">
    <citation type="submission" date="2016-08" db="EMBL/GenBank/DDBJ databases">
        <title>Genomes of anaerobic fungi encode conserved fungal cellulosomes for biomass hydrolysis.</title>
        <authorList>
            <consortium name="DOE Joint Genome Institute"/>
            <person name="Haitjema C.H."/>
            <person name="Gilmore S.P."/>
            <person name="Henske J.K."/>
            <person name="Solomon K.V."/>
            <person name="De Groot R."/>
            <person name="Kuo A."/>
            <person name="Mondo S.J."/>
            <person name="Salamov A.A."/>
            <person name="Labutti K."/>
            <person name="Zhao Z."/>
            <person name="Chiniquy J."/>
            <person name="Barry K."/>
            <person name="Brewer H.M."/>
            <person name="Purvine S.O."/>
            <person name="Wright A.T."/>
            <person name="Boxma B."/>
            <person name="Van Alen T."/>
            <person name="Hackstein J.H."/>
            <person name="Baker S.E."/>
            <person name="Grigoriev I.V."/>
            <person name="O'Malley M.A."/>
        </authorList>
    </citation>
    <scope>NUCLEOTIDE SEQUENCE [LARGE SCALE GENOMIC DNA]</scope>
    <source>
        <strain evidence="6">finn</strain>
    </source>
</reference>
<keyword evidence="3" id="KW-0732">Signal</keyword>
<protein>
    <recommendedName>
        <fullName evidence="4">Chitin-binding type-1 domain-containing protein</fullName>
    </recommendedName>
</protein>
<dbReference type="PROSITE" id="PS00026">
    <property type="entry name" value="CHIT_BIND_I_1"/>
    <property type="match status" value="1"/>
</dbReference>
<organism evidence="5 6">
    <name type="scientific">Piromyces finnis</name>
    <dbReference type="NCBI Taxonomy" id="1754191"/>
    <lineage>
        <taxon>Eukaryota</taxon>
        <taxon>Fungi</taxon>
        <taxon>Fungi incertae sedis</taxon>
        <taxon>Chytridiomycota</taxon>
        <taxon>Chytridiomycota incertae sedis</taxon>
        <taxon>Neocallimastigomycetes</taxon>
        <taxon>Neocallimastigales</taxon>
        <taxon>Neocallimastigaceae</taxon>
        <taxon>Piromyces</taxon>
    </lineage>
</organism>
<dbReference type="SMART" id="SM00270">
    <property type="entry name" value="ChtBD1"/>
    <property type="match status" value="1"/>
</dbReference>
<dbReference type="OrthoDB" id="5598155at2759"/>
<feature type="disulfide bond" evidence="2">
    <location>
        <begin position="30"/>
        <end position="42"/>
    </location>
</feature>
<accession>A0A1Y1V138</accession>
<feature type="signal peptide" evidence="3">
    <location>
        <begin position="1"/>
        <end position="18"/>
    </location>
</feature>
<reference evidence="5 6" key="2">
    <citation type="submission" date="2016-08" db="EMBL/GenBank/DDBJ databases">
        <title>Pervasive Adenine N6-methylation of Active Genes in Fungi.</title>
        <authorList>
            <consortium name="DOE Joint Genome Institute"/>
            <person name="Mondo S.J."/>
            <person name="Dannebaum R.O."/>
            <person name="Kuo R.C."/>
            <person name="Labutti K."/>
            <person name="Haridas S."/>
            <person name="Kuo A."/>
            <person name="Salamov A."/>
            <person name="Ahrendt S.R."/>
            <person name="Lipzen A."/>
            <person name="Sullivan W."/>
            <person name="Andreopoulos W.B."/>
            <person name="Clum A."/>
            <person name="Lindquist E."/>
            <person name="Daum C."/>
            <person name="Ramamoorthy G.K."/>
            <person name="Gryganskyi A."/>
            <person name="Culley D."/>
            <person name="Magnuson J.K."/>
            <person name="James T.Y."/>
            <person name="O'Malley M.A."/>
            <person name="Stajich J.E."/>
            <person name="Spatafora J.W."/>
            <person name="Visel A."/>
            <person name="Grigoriev I.V."/>
        </authorList>
    </citation>
    <scope>NUCLEOTIDE SEQUENCE [LARGE SCALE GENOMIC DNA]</scope>
    <source>
        <strain evidence="6">finn</strain>
    </source>
</reference>
<feature type="disulfide bond" evidence="2">
    <location>
        <begin position="35"/>
        <end position="49"/>
    </location>
</feature>
<feature type="chain" id="PRO_5010990554" description="Chitin-binding type-1 domain-containing protein" evidence="3">
    <location>
        <begin position="19"/>
        <end position="57"/>
    </location>
</feature>
<evidence type="ECO:0000256" key="3">
    <source>
        <dbReference type="SAM" id="SignalP"/>
    </source>
</evidence>
<dbReference type="InterPro" id="IPR036861">
    <property type="entry name" value="Endochitinase-like_sf"/>
</dbReference>
<dbReference type="InterPro" id="IPR001002">
    <property type="entry name" value="Chitin-bd_1"/>
</dbReference>
<comment type="caution">
    <text evidence="5">The sequence shown here is derived from an EMBL/GenBank/DDBJ whole genome shotgun (WGS) entry which is preliminary data.</text>
</comment>
<evidence type="ECO:0000256" key="1">
    <source>
        <dbReference type="ARBA" id="ARBA00022669"/>
    </source>
</evidence>
<keyword evidence="1 2" id="KW-0147">Chitin-binding</keyword>
<evidence type="ECO:0000256" key="2">
    <source>
        <dbReference type="PROSITE-ProRule" id="PRU00261"/>
    </source>
</evidence>
<feature type="domain" description="Chitin-binding type-1" evidence="4">
    <location>
        <begin position="21"/>
        <end position="57"/>
    </location>
</feature>
<comment type="caution">
    <text evidence="2">Lacks conserved residue(s) required for the propagation of feature annotation.</text>
</comment>
<dbReference type="PROSITE" id="PS50941">
    <property type="entry name" value="CHIT_BIND_I_2"/>
    <property type="match status" value="1"/>
</dbReference>
<dbReference type="CDD" id="cd00035">
    <property type="entry name" value="ChtBD1"/>
    <property type="match status" value="1"/>
</dbReference>
<dbReference type="AlphaFoldDB" id="A0A1Y1V138"/>
<dbReference type="STRING" id="1754191.A0A1Y1V138"/>
<name>A0A1Y1V138_9FUNG</name>
<dbReference type="InterPro" id="IPR018371">
    <property type="entry name" value="Chitin-binding_1_CS"/>
</dbReference>
<keyword evidence="2" id="KW-1015">Disulfide bond</keyword>
<dbReference type="PRINTS" id="PR00451">
    <property type="entry name" value="CHITINBINDNG"/>
</dbReference>
<evidence type="ECO:0000313" key="5">
    <source>
        <dbReference type="EMBL" id="ORX44875.1"/>
    </source>
</evidence>
<evidence type="ECO:0000313" key="6">
    <source>
        <dbReference type="Proteomes" id="UP000193719"/>
    </source>
</evidence>
<dbReference type="Proteomes" id="UP000193719">
    <property type="component" value="Unassembled WGS sequence"/>
</dbReference>